<protein>
    <recommendedName>
        <fullName evidence="4">GLPGLI family protein</fullName>
    </recommendedName>
</protein>
<feature type="signal peptide" evidence="1">
    <location>
        <begin position="1"/>
        <end position="19"/>
    </location>
</feature>
<gene>
    <name evidence="2" type="ordered locus">Emtol_0857</name>
</gene>
<evidence type="ECO:0000313" key="2">
    <source>
        <dbReference type="EMBL" id="AFK02008.1"/>
    </source>
</evidence>
<keyword evidence="1" id="KW-0732">Signal</keyword>
<dbReference type="RefSeq" id="WP_015027708.1">
    <property type="nucleotide sequence ID" value="NC_018748.1"/>
</dbReference>
<accession>A0ABM5MY02</accession>
<proteinExistence type="predicted"/>
<feature type="chain" id="PRO_5046179292" description="GLPGLI family protein" evidence="1">
    <location>
        <begin position="20"/>
        <end position="248"/>
    </location>
</feature>
<sequence>MRRFTTFIVFLLLSNIVIAQISNNKYDYFLRNAKVADNSNSRIIINKATGDTTFQAFYNIKDIVNNTNQDFSKIYKGTPFFKNGWYKGTFNTESGKKMEFVMAFNVQKSELYIVEDANKEAIAIRPDAFTIMGHHFSKFEKAYYEVVYIGKNTLLKEYNCNFHSNNSGEKTGYEASGQYDGEFVKSSKLLLLKDEQVTQMPKGKNFYALFGDKKTLIEEYVKTNNISLKSENGIVSTLKYYDSLERPQ</sequence>
<dbReference type="Proteomes" id="UP000002875">
    <property type="component" value="Chromosome"/>
</dbReference>
<keyword evidence="3" id="KW-1185">Reference proteome</keyword>
<dbReference type="EMBL" id="CP002961">
    <property type="protein sequence ID" value="AFK02008.1"/>
    <property type="molecule type" value="Genomic_DNA"/>
</dbReference>
<organism evidence="2 3">
    <name type="scientific">Emticicia oligotrophica (strain DSM 17448 / CIP 109782 / MTCC 6937 / GPTSA100-15)</name>
    <dbReference type="NCBI Taxonomy" id="929562"/>
    <lineage>
        <taxon>Bacteria</taxon>
        <taxon>Pseudomonadati</taxon>
        <taxon>Bacteroidota</taxon>
        <taxon>Cytophagia</taxon>
        <taxon>Cytophagales</taxon>
        <taxon>Leadbetterellaceae</taxon>
        <taxon>Emticicia</taxon>
    </lineage>
</organism>
<evidence type="ECO:0000313" key="3">
    <source>
        <dbReference type="Proteomes" id="UP000002875"/>
    </source>
</evidence>
<reference evidence="2 3" key="1">
    <citation type="submission" date="2011-07" db="EMBL/GenBank/DDBJ databases">
        <title>The complete genome of chromosome of Emticicia oligotrophica DSM 17448.</title>
        <authorList>
            <consortium name="US DOE Joint Genome Institute (JGI-PGF)"/>
            <person name="Lucas S."/>
            <person name="Han J."/>
            <person name="Lapidus A."/>
            <person name="Bruce D."/>
            <person name="Goodwin L."/>
            <person name="Pitluck S."/>
            <person name="Peters L."/>
            <person name="Kyrpides N."/>
            <person name="Mavromatis K."/>
            <person name="Ivanova N."/>
            <person name="Ovchinnikova G."/>
            <person name="Teshima H."/>
            <person name="Detter J.C."/>
            <person name="Tapia R."/>
            <person name="Han C."/>
            <person name="Land M."/>
            <person name="Hauser L."/>
            <person name="Markowitz V."/>
            <person name="Cheng J.-F."/>
            <person name="Hugenholtz P."/>
            <person name="Woyke T."/>
            <person name="Wu D."/>
            <person name="Tindall B."/>
            <person name="Pomrenke H."/>
            <person name="Brambilla E."/>
            <person name="Klenk H.-P."/>
            <person name="Eisen J.A."/>
        </authorList>
    </citation>
    <scope>NUCLEOTIDE SEQUENCE [LARGE SCALE GENOMIC DNA]</scope>
    <source>
        <strain evidence="2 3">DSM 17448</strain>
    </source>
</reference>
<name>A0ABM5MY02_EMTOG</name>
<evidence type="ECO:0008006" key="4">
    <source>
        <dbReference type="Google" id="ProtNLM"/>
    </source>
</evidence>
<evidence type="ECO:0000256" key="1">
    <source>
        <dbReference type="SAM" id="SignalP"/>
    </source>
</evidence>